<dbReference type="InterPro" id="IPR009764">
    <property type="entry name" value="OCIA_dom"/>
</dbReference>
<evidence type="ECO:0000313" key="9">
    <source>
        <dbReference type="RefSeq" id="XP_010786132.1"/>
    </source>
</evidence>
<evidence type="ECO:0000256" key="1">
    <source>
        <dbReference type="ARBA" id="ARBA00004177"/>
    </source>
</evidence>
<dbReference type="GeneID" id="104959919"/>
<comment type="subunit">
    <text evidence="5">Interacts with STAT3.</text>
</comment>
<dbReference type="RefSeq" id="XP_010786132.1">
    <property type="nucleotide sequence ID" value="XM_010787830.1"/>
</dbReference>
<comment type="domain">
    <text evidence="5">The OCIA domain is necessary and sufficient for endosomal localization.</text>
</comment>
<evidence type="ECO:0000313" key="8">
    <source>
        <dbReference type="Proteomes" id="UP000504611"/>
    </source>
</evidence>
<feature type="domain" description="OCIA" evidence="7">
    <location>
        <begin position="24"/>
        <end position="109"/>
    </location>
</feature>
<evidence type="ECO:0000256" key="3">
    <source>
        <dbReference type="ARBA" id="ARBA00037952"/>
    </source>
</evidence>
<evidence type="ECO:0000256" key="4">
    <source>
        <dbReference type="ARBA" id="ARBA00040877"/>
    </source>
</evidence>
<keyword evidence="8" id="KW-1185">Reference proteome</keyword>
<gene>
    <name evidence="9" type="primary">LOC104959919</name>
</gene>
<dbReference type="PANTHER" id="PTHR13336">
    <property type="entry name" value="OVARIAN CARCINOMA IMMUNOREACTIVE ANTIGEN"/>
    <property type="match status" value="1"/>
</dbReference>
<feature type="compositionally biased region" description="Basic and acidic residues" evidence="6">
    <location>
        <begin position="184"/>
        <end position="203"/>
    </location>
</feature>
<dbReference type="AlphaFoldDB" id="A0A6I9PD72"/>
<name>A0A6I9PD72_9TELE</name>
<feature type="compositionally biased region" description="Basic and acidic residues" evidence="6">
    <location>
        <begin position="218"/>
        <end position="234"/>
    </location>
</feature>
<comment type="similarity">
    <text evidence="3 5">Belongs to the OCIAD1 family.</text>
</comment>
<evidence type="ECO:0000259" key="7">
    <source>
        <dbReference type="Pfam" id="PF07051"/>
    </source>
</evidence>
<evidence type="ECO:0000256" key="5">
    <source>
        <dbReference type="RuleBase" id="RU369066"/>
    </source>
</evidence>
<dbReference type="Proteomes" id="UP000504611">
    <property type="component" value="Unplaced"/>
</dbReference>
<dbReference type="GO" id="GO:2000736">
    <property type="term" value="P:regulation of stem cell differentiation"/>
    <property type="evidence" value="ECO:0007669"/>
    <property type="project" value="UniProtKB-UniRule"/>
</dbReference>
<evidence type="ECO:0000256" key="6">
    <source>
        <dbReference type="SAM" id="MobiDB-lite"/>
    </source>
</evidence>
<protein>
    <recommendedName>
        <fullName evidence="4 5">OCIA domain-containing protein 1</fullName>
    </recommendedName>
</protein>
<sequence>MSSTTAGYTEEGTQKVAQEPMGVSYIPTTEEKRVFKECAQESFWYRSVPFSMLSMGFTQALVVRGALTAHPKFGSIPKVVFAGVCAYFAGKISYMGTCQEKFKSLENSPLGEALRKGLPPRVSKGPESEMSDPDTQSFDTMFQAAEGPSHAPVAQGYDYNSESPVPMGKADDFSAPGSYIEDEEPRKKPILYEDLRGKNRENYEVTLTQKSETLLKPSPDREPGRPRKDVKKNIYGDSWEE</sequence>
<comment type="function">
    <text evidence="5">Maintains stem cell potency. Increases STAT3 phosphorylation and controls ERK phosphorylation. May act as a scaffold, increasing STAT3 recruitment onto endosomes.</text>
</comment>
<dbReference type="KEGG" id="ncc:104959919"/>
<organism evidence="8 9">
    <name type="scientific">Notothenia coriiceps</name>
    <name type="common">black rockcod</name>
    <dbReference type="NCBI Taxonomy" id="8208"/>
    <lineage>
        <taxon>Eukaryota</taxon>
        <taxon>Metazoa</taxon>
        <taxon>Chordata</taxon>
        <taxon>Craniata</taxon>
        <taxon>Vertebrata</taxon>
        <taxon>Euteleostomi</taxon>
        <taxon>Actinopterygii</taxon>
        <taxon>Neopterygii</taxon>
        <taxon>Teleostei</taxon>
        <taxon>Neoteleostei</taxon>
        <taxon>Acanthomorphata</taxon>
        <taxon>Eupercaria</taxon>
        <taxon>Perciformes</taxon>
        <taxon>Notothenioidei</taxon>
        <taxon>Nototheniidae</taxon>
        <taxon>Notothenia</taxon>
    </lineage>
</organism>
<accession>A0A6I9PD72</accession>
<dbReference type="OrthoDB" id="6513616at2759"/>
<comment type="subcellular location">
    <subcellularLocation>
        <location evidence="1 5">Endosome</location>
    </subcellularLocation>
</comment>
<keyword evidence="2 5" id="KW-0967">Endosome</keyword>
<dbReference type="InterPro" id="IPR040187">
    <property type="entry name" value="OCAD1/2"/>
</dbReference>
<feature type="region of interest" description="Disordered" evidence="6">
    <location>
        <begin position="149"/>
        <end position="241"/>
    </location>
</feature>
<proteinExistence type="inferred from homology"/>
<dbReference type="Pfam" id="PF07051">
    <property type="entry name" value="OCIA"/>
    <property type="match status" value="1"/>
</dbReference>
<evidence type="ECO:0000256" key="2">
    <source>
        <dbReference type="ARBA" id="ARBA00022753"/>
    </source>
</evidence>
<reference evidence="9" key="1">
    <citation type="submission" date="2025-08" db="UniProtKB">
        <authorList>
            <consortium name="RefSeq"/>
        </authorList>
    </citation>
    <scope>IDENTIFICATION</scope>
    <source>
        <tissue evidence="9">Muscle</tissue>
    </source>
</reference>
<dbReference type="PANTHER" id="PTHR13336:SF4">
    <property type="entry name" value="OCIA DOMAIN-CONTAINING PROTEIN 1"/>
    <property type="match status" value="1"/>
</dbReference>
<dbReference type="GO" id="GO:0005768">
    <property type="term" value="C:endosome"/>
    <property type="evidence" value="ECO:0007669"/>
    <property type="project" value="UniProtKB-SubCell"/>
</dbReference>
<feature type="region of interest" description="Disordered" evidence="6">
    <location>
        <begin position="113"/>
        <end position="136"/>
    </location>
</feature>